<dbReference type="InterPro" id="IPR017937">
    <property type="entry name" value="Thioredoxin_CS"/>
</dbReference>
<evidence type="ECO:0000313" key="6">
    <source>
        <dbReference type="EMBL" id="CAK0755263.1"/>
    </source>
</evidence>
<dbReference type="InterPro" id="IPR005788">
    <property type="entry name" value="PDI_thioredoxin-like_dom"/>
</dbReference>
<name>A0AAV1HVH9_9CHLO</name>
<keyword evidence="3" id="KW-0677">Repeat</keyword>
<reference evidence="6 7" key="1">
    <citation type="submission" date="2023-10" db="EMBL/GenBank/DDBJ databases">
        <authorList>
            <person name="Maclean D."/>
            <person name="Macfadyen A."/>
        </authorList>
    </citation>
    <scope>NUCLEOTIDE SEQUENCE [LARGE SCALE GENOMIC DNA]</scope>
</reference>
<dbReference type="NCBIfam" id="TIGR01126">
    <property type="entry name" value="pdi_dom"/>
    <property type="match status" value="1"/>
</dbReference>
<dbReference type="PANTHER" id="PTHR45672:SF3">
    <property type="entry name" value="THIOREDOXIN DOMAIN-CONTAINING PROTEIN 5"/>
    <property type="match status" value="1"/>
</dbReference>
<evidence type="ECO:0000256" key="1">
    <source>
        <dbReference type="ARBA" id="ARBA00006347"/>
    </source>
</evidence>
<dbReference type="InterPro" id="IPR036249">
    <property type="entry name" value="Thioredoxin-like_sf"/>
</dbReference>
<feature type="domain" description="Thioredoxin" evidence="5">
    <location>
        <begin position="16"/>
        <end position="145"/>
    </location>
</feature>
<evidence type="ECO:0000256" key="2">
    <source>
        <dbReference type="ARBA" id="ARBA00022729"/>
    </source>
</evidence>
<evidence type="ECO:0000313" key="7">
    <source>
        <dbReference type="Proteomes" id="UP001314263"/>
    </source>
</evidence>
<comment type="caution">
    <text evidence="6">The sequence shown here is derived from an EMBL/GenBank/DDBJ whole genome shotgun (WGS) entry which is preliminary data.</text>
</comment>
<dbReference type="Gene3D" id="3.40.30.10">
    <property type="entry name" value="Glutaredoxin"/>
    <property type="match status" value="1"/>
</dbReference>
<evidence type="ECO:0000259" key="5">
    <source>
        <dbReference type="PROSITE" id="PS51352"/>
    </source>
</evidence>
<gene>
    <name evidence="6" type="ORF">CVIRNUC_002361</name>
</gene>
<organism evidence="6 7">
    <name type="scientific">Coccomyxa viridis</name>
    <dbReference type="NCBI Taxonomy" id="1274662"/>
    <lineage>
        <taxon>Eukaryota</taxon>
        <taxon>Viridiplantae</taxon>
        <taxon>Chlorophyta</taxon>
        <taxon>core chlorophytes</taxon>
        <taxon>Trebouxiophyceae</taxon>
        <taxon>Trebouxiophyceae incertae sedis</taxon>
        <taxon>Coccomyxaceae</taxon>
        <taxon>Coccomyxa</taxon>
    </lineage>
</organism>
<dbReference type="SUPFAM" id="SSF52833">
    <property type="entry name" value="Thioredoxin-like"/>
    <property type="match status" value="1"/>
</dbReference>
<accession>A0AAV1HVH9</accession>
<dbReference type="PROSITE" id="PS00194">
    <property type="entry name" value="THIOREDOXIN_1"/>
    <property type="match status" value="1"/>
</dbReference>
<dbReference type="AlphaFoldDB" id="A0AAV1HVH9"/>
<dbReference type="GO" id="GO:0006457">
    <property type="term" value="P:protein folding"/>
    <property type="evidence" value="ECO:0007669"/>
    <property type="project" value="TreeGrafter"/>
</dbReference>
<sequence length="153" mass="17348">MWSMRKQLHVAALLALSVGLFYLAFTIDRVDGKMFEHSSVVKLDANNFDEKVNDGKVHFIKFYAPWCGHCKKLAPTWSELADELKYNKNVSIGQVDCTQAQNLCKKLEITGYPTLKSFYSGEAQAQFRGGRSLDALKEYVERALQELTMETTA</sequence>
<evidence type="ECO:0000256" key="3">
    <source>
        <dbReference type="ARBA" id="ARBA00022737"/>
    </source>
</evidence>
<keyword evidence="7" id="KW-1185">Reference proteome</keyword>
<dbReference type="GO" id="GO:0003756">
    <property type="term" value="F:protein disulfide isomerase activity"/>
    <property type="evidence" value="ECO:0007669"/>
    <property type="project" value="InterPro"/>
</dbReference>
<dbReference type="PROSITE" id="PS51352">
    <property type="entry name" value="THIOREDOXIN_2"/>
    <property type="match status" value="1"/>
</dbReference>
<dbReference type="GO" id="GO:0005783">
    <property type="term" value="C:endoplasmic reticulum"/>
    <property type="evidence" value="ECO:0007669"/>
    <property type="project" value="TreeGrafter"/>
</dbReference>
<comment type="similarity">
    <text evidence="1 4">Belongs to the protein disulfide isomerase family.</text>
</comment>
<dbReference type="PANTHER" id="PTHR45672">
    <property type="entry name" value="PROTEIN DISULFIDE-ISOMERASE C17H9.14C-RELATED"/>
    <property type="match status" value="1"/>
</dbReference>
<keyword evidence="2" id="KW-0732">Signal</keyword>
<dbReference type="PRINTS" id="PR00421">
    <property type="entry name" value="THIOREDOXIN"/>
</dbReference>
<dbReference type="EMBL" id="CAUYUE010000003">
    <property type="protein sequence ID" value="CAK0755263.1"/>
    <property type="molecule type" value="Genomic_DNA"/>
</dbReference>
<dbReference type="Proteomes" id="UP001314263">
    <property type="component" value="Unassembled WGS sequence"/>
</dbReference>
<dbReference type="InterPro" id="IPR013766">
    <property type="entry name" value="Thioredoxin_domain"/>
</dbReference>
<dbReference type="InterPro" id="IPR051063">
    <property type="entry name" value="PDI"/>
</dbReference>
<evidence type="ECO:0000256" key="4">
    <source>
        <dbReference type="RuleBase" id="RU004208"/>
    </source>
</evidence>
<protein>
    <recommendedName>
        <fullName evidence="5">Thioredoxin domain-containing protein</fullName>
    </recommendedName>
</protein>
<dbReference type="Pfam" id="PF00085">
    <property type="entry name" value="Thioredoxin"/>
    <property type="match status" value="1"/>
</dbReference>
<proteinExistence type="inferred from homology"/>